<comment type="similarity">
    <text evidence="1 3">Belongs to the short-chain dehydrogenases/reductases (SDR) family.</text>
</comment>
<evidence type="ECO:0008006" key="6">
    <source>
        <dbReference type="Google" id="ProtNLM"/>
    </source>
</evidence>
<keyword evidence="5" id="KW-1185">Reference proteome</keyword>
<organism evidence="4 5">
    <name type="scientific">Marininema halotolerans</name>
    <dbReference type="NCBI Taxonomy" id="1155944"/>
    <lineage>
        <taxon>Bacteria</taxon>
        <taxon>Bacillati</taxon>
        <taxon>Bacillota</taxon>
        <taxon>Bacilli</taxon>
        <taxon>Bacillales</taxon>
        <taxon>Thermoactinomycetaceae</taxon>
        <taxon>Marininema</taxon>
    </lineage>
</organism>
<dbReference type="Proteomes" id="UP000198660">
    <property type="component" value="Unassembled WGS sequence"/>
</dbReference>
<dbReference type="PIRSF" id="PIRSF000126">
    <property type="entry name" value="11-beta-HSD1"/>
    <property type="match status" value="1"/>
</dbReference>
<evidence type="ECO:0000256" key="1">
    <source>
        <dbReference type="ARBA" id="ARBA00006484"/>
    </source>
</evidence>
<sequence>MPTALITGASAGIGEAFVRLLTEQKFHLVLVARREDRLQQIASEITNQGGSAEILVADLATTEGLTRVEDYIKAHPLDLLINNAGFGIYGATVDTDPEKEAEMIRLNILALTTLTRAALPEMLKRKAGRILQVGSVLSFFPTPYMTGYGATKAFVLHYSEALHRELKGSGVTVTALCPGSTESEFAAVSGLEQNRQMTATEVARQGLLASEQGKSFILPGTSNKLLPFLNRLLPRNWFTGIVARSLRS</sequence>
<dbReference type="EMBL" id="FPAA01000001">
    <property type="protein sequence ID" value="SFS30659.1"/>
    <property type="molecule type" value="Genomic_DNA"/>
</dbReference>
<accession>A0A1I6NS07</accession>
<dbReference type="AlphaFoldDB" id="A0A1I6NS07"/>
<protein>
    <recommendedName>
        <fullName evidence="6">Short-chain dehydrogenase</fullName>
    </recommendedName>
</protein>
<evidence type="ECO:0000313" key="4">
    <source>
        <dbReference type="EMBL" id="SFS30659.1"/>
    </source>
</evidence>
<evidence type="ECO:0000313" key="5">
    <source>
        <dbReference type="Proteomes" id="UP000198660"/>
    </source>
</evidence>
<dbReference type="InterPro" id="IPR020904">
    <property type="entry name" value="Sc_DH/Rdtase_CS"/>
</dbReference>
<keyword evidence="2" id="KW-0560">Oxidoreductase</keyword>
<dbReference type="Gene3D" id="3.40.50.720">
    <property type="entry name" value="NAD(P)-binding Rossmann-like Domain"/>
    <property type="match status" value="1"/>
</dbReference>
<dbReference type="PANTHER" id="PTHR44196">
    <property type="entry name" value="DEHYDROGENASE/REDUCTASE SDR FAMILY MEMBER 7B"/>
    <property type="match status" value="1"/>
</dbReference>
<dbReference type="InterPro" id="IPR036291">
    <property type="entry name" value="NAD(P)-bd_dom_sf"/>
</dbReference>
<dbReference type="PRINTS" id="PR00081">
    <property type="entry name" value="GDHRDH"/>
</dbReference>
<dbReference type="SUPFAM" id="SSF51735">
    <property type="entry name" value="NAD(P)-binding Rossmann-fold domains"/>
    <property type="match status" value="1"/>
</dbReference>
<evidence type="ECO:0000256" key="2">
    <source>
        <dbReference type="ARBA" id="ARBA00023002"/>
    </source>
</evidence>
<dbReference type="CDD" id="cd05233">
    <property type="entry name" value="SDR_c"/>
    <property type="match status" value="1"/>
</dbReference>
<dbReference type="GO" id="GO:0016491">
    <property type="term" value="F:oxidoreductase activity"/>
    <property type="evidence" value="ECO:0007669"/>
    <property type="project" value="UniProtKB-KW"/>
</dbReference>
<dbReference type="Pfam" id="PF00106">
    <property type="entry name" value="adh_short"/>
    <property type="match status" value="1"/>
</dbReference>
<proteinExistence type="inferred from homology"/>
<dbReference type="PRINTS" id="PR00080">
    <property type="entry name" value="SDRFAMILY"/>
</dbReference>
<evidence type="ECO:0000256" key="3">
    <source>
        <dbReference type="RuleBase" id="RU000363"/>
    </source>
</evidence>
<dbReference type="OrthoDB" id="9793345at2"/>
<reference evidence="5" key="1">
    <citation type="submission" date="2016-10" db="EMBL/GenBank/DDBJ databases">
        <authorList>
            <person name="Varghese N."/>
            <person name="Submissions S."/>
        </authorList>
    </citation>
    <scope>NUCLEOTIDE SEQUENCE [LARGE SCALE GENOMIC DNA]</scope>
    <source>
        <strain evidence="5">DSM 45789</strain>
    </source>
</reference>
<dbReference type="PANTHER" id="PTHR44196:SF2">
    <property type="entry name" value="SHORT-CHAIN DEHYDROGENASE-RELATED"/>
    <property type="match status" value="1"/>
</dbReference>
<dbReference type="GO" id="GO:0016020">
    <property type="term" value="C:membrane"/>
    <property type="evidence" value="ECO:0007669"/>
    <property type="project" value="TreeGrafter"/>
</dbReference>
<name>A0A1I6NS07_9BACL</name>
<dbReference type="RefSeq" id="WP_091832157.1">
    <property type="nucleotide sequence ID" value="NZ_FPAA01000001.1"/>
</dbReference>
<dbReference type="PROSITE" id="PS00061">
    <property type="entry name" value="ADH_SHORT"/>
    <property type="match status" value="1"/>
</dbReference>
<gene>
    <name evidence="4" type="ORF">SAMN05444972_10169</name>
</gene>
<dbReference type="InterPro" id="IPR002347">
    <property type="entry name" value="SDR_fam"/>
</dbReference>